<keyword evidence="1" id="KW-0012">Acyltransferase</keyword>
<comment type="caution">
    <text evidence="1">The sequence shown here is derived from an EMBL/GenBank/DDBJ whole genome shotgun (WGS) entry which is preliminary data.</text>
</comment>
<dbReference type="Gene3D" id="2.160.10.10">
    <property type="entry name" value="Hexapeptide repeat proteins"/>
    <property type="match status" value="1"/>
</dbReference>
<dbReference type="InterPro" id="IPR051159">
    <property type="entry name" value="Hexapeptide_acetyltransf"/>
</dbReference>
<name>A0ABT6B1N1_9BURK</name>
<organism evidence="1 2">
    <name type="scientific">Cupriavidus basilensis</name>
    <dbReference type="NCBI Taxonomy" id="68895"/>
    <lineage>
        <taxon>Bacteria</taxon>
        <taxon>Pseudomonadati</taxon>
        <taxon>Pseudomonadota</taxon>
        <taxon>Betaproteobacteria</taxon>
        <taxon>Burkholderiales</taxon>
        <taxon>Burkholderiaceae</taxon>
        <taxon>Cupriavidus</taxon>
    </lineage>
</organism>
<protein>
    <submittedName>
        <fullName evidence="1">Acyltransferase</fullName>
    </submittedName>
</protein>
<dbReference type="CDD" id="cd04647">
    <property type="entry name" value="LbH_MAT_like"/>
    <property type="match status" value="1"/>
</dbReference>
<dbReference type="GO" id="GO:0016746">
    <property type="term" value="F:acyltransferase activity"/>
    <property type="evidence" value="ECO:0007669"/>
    <property type="project" value="UniProtKB-KW"/>
</dbReference>
<dbReference type="Pfam" id="PF00132">
    <property type="entry name" value="Hexapep"/>
    <property type="match status" value="1"/>
</dbReference>
<dbReference type="InterPro" id="IPR011004">
    <property type="entry name" value="Trimer_LpxA-like_sf"/>
</dbReference>
<dbReference type="SUPFAM" id="SSF51161">
    <property type="entry name" value="Trimeric LpxA-like enzymes"/>
    <property type="match status" value="1"/>
</dbReference>
<accession>A0ABT6B1N1</accession>
<keyword evidence="2" id="KW-1185">Reference proteome</keyword>
<gene>
    <name evidence="1" type="ORF">P3W85_38390</name>
</gene>
<evidence type="ECO:0000313" key="1">
    <source>
        <dbReference type="EMBL" id="MDF3838763.1"/>
    </source>
</evidence>
<dbReference type="Proteomes" id="UP001216674">
    <property type="component" value="Unassembled WGS sequence"/>
</dbReference>
<dbReference type="PANTHER" id="PTHR23416">
    <property type="entry name" value="SIALIC ACID SYNTHASE-RELATED"/>
    <property type="match status" value="1"/>
</dbReference>
<proteinExistence type="predicted"/>
<dbReference type="EMBL" id="JARJLM010000624">
    <property type="protein sequence ID" value="MDF3838763.1"/>
    <property type="molecule type" value="Genomic_DNA"/>
</dbReference>
<reference evidence="1 2" key="1">
    <citation type="submission" date="2023-03" db="EMBL/GenBank/DDBJ databases">
        <title>Draft assemblies of triclosan tolerant bacteria isolated from returned activated sludge.</title>
        <authorList>
            <person name="Van Hamelsveld S."/>
        </authorList>
    </citation>
    <scope>NUCLEOTIDE SEQUENCE [LARGE SCALE GENOMIC DNA]</scope>
    <source>
        <strain evidence="1 2">GW210010_S58</strain>
    </source>
</reference>
<dbReference type="PANTHER" id="PTHR23416:SF54">
    <property type="entry name" value="ACETYLTRANSFERASE, CYSE_LACA_LPXA_NODL FAMILY (AFU_ORTHOLOGUE AFUA_2G08430)-RELATED"/>
    <property type="match status" value="1"/>
</dbReference>
<sequence length="161" mass="17207">MTGKHFDPGFAGFVWALRSLWVKNILRLSSPRTFPTGLTCHVSVSDNIFFHPDDLNNFQSPGTYFQNFKGCIHIGRGTYIGPNVGIITANHKLGDLDAHDNSQDVVIGDKCWIGMNAVILPGVVLGSGTVVAAGSIVNKSFPDGDCVIGGVPAKIVKNLVN</sequence>
<keyword evidence="1" id="KW-0808">Transferase</keyword>
<dbReference type="InterPro" id="IPR001451">
    <property type="entry name" value="Hexapep"/>
</dbReference>
<evidence type="ECO:0000313" key="2">
    <source>
        <dbReference type="Proteomes" id="UP001216674"/>
    </source>
</evidence>